<organism evidence="1 2">
    <name type="scientific">Vanrija pseudolonga</name>
    <dbReference type="NCBI Taxonomy" id="143232"/>
    <lineage>
        <taxon>Eukaryota</taxon>
        <taxon>Fungi</taxon>
        <taxon>Dikarya</taxon>
        <taxon>Basidiomycota</taxon>
        <taxon>Agaricomycotina</taxon>
        <taxon>Tremellomycetes</taxon>
        <taxon>Trichosporonales</taxon>
        <taxon>Trichosporonaceae</taxon>
        <taxon>Vanrija</taxon>
    </lineage>
</organism>
<evidence type="ECO:0000313" key="2">
    <source>
        <dbReference type="Proteomes" id="UP000827549"/>
    </source>
</evidence>
<gene>
    <name evidence="1" type="ORF">LOC62_04G005238</name>
</gene>
<dbReference type="RefSeq" id="XP_062627750.1">
    <property type="nucleotide sequence ID" value="XM_062771766.1"/>
</dbReference>
<accession>A0AAF1BR51</accession>
<reference evidence="1" key="1">
    <citation type="submission" date="2023-10" db="EMBL/GenBank/DDBJ databases">
        <authorList>
            <person name="Noh H."/>
        </authorList>
    </citation>
    <scope>NUCLEOTIDE SEQUENCE</scope>
    <source>
        <strain evidence="1">DUCC4014</strain>
    </source>
</reference>
<sequence>MVLDHTAFPLLIDYIIGYADMDSLLAWRGTSRMYRDRINRLVFKHVVIPHIEPVGKGYAMTLGMIPEASARVPPLSLNRSLPFAPAGVTILDIPRVHQSVTLSVAQELRDISAKVVNFERFTNLHTLRRSGGRVTERGSNFVQTVTTVVDFPDQDLWEEKNKAIVYLPHHVRRYVLHLKWANKFNTTIEFKSTRRIRDWVLVLHHAPCKGSTPGVPPDLERVIRQMARVFKSNRSSTVTFVGAERINPRHFGAPGAKNPAVSADRFKAAVERVWEDLPDEFRPPTLDQRIQFLTYDDWLLTLGDKKDIEGRWLRPRRHVLCSACEREASQYGGSH</sequence>
<dbReference type="AlphaFoldDB" id="A0AAF1BR51"/>
<dbReference type="GeneID" id="87808467"/>
<proteinExistence type="predicted"/>
<name>A0AAF1BR51_9TREE</name>
<protein>
    <submittedName>
        <fullName evidence="1">Uncharacterized protein</fullName>
    </submittedName>
</protein>
<keyword evidence="2" id="KW-1185">Reference proteome</keyword>
<dbReference type="EMBL" id="CP086717">
    <property type="protein sequence ID" value="WOO81718.1"/>
    <property type="molecule type" value="Genomic_DNA"/>
</dbReference>
<evidence type="ECO:0000313" key="1">
    <source>
        <dbReference type="EMBL" id="WOO81718.1"/>
    </source>
</evidence>
<dbReference type="Proteomes" id="UP000827549">
    <property type="component" value="Chromosome 4"/>
</dbReference>